<feature type="compositionally biased region" description="Polar residues" evidence="1">
    <location>
        <begin position="523"/>
        <end position="532"/>
    </location>
</feature>
<dbReference type="EMBL" id="BLKM01001294">
    <property type="protein sequence ID" value="GFG39975.1"/>
    <property type="molecule type" value="Genomic_DNA"/>
</dbReference>
<evidence type="ECO:0000313" key="2">
    <source>
        <dbReference type="EMBL" id="GFG39975.1"/>
    </source>
</evidence>
<feature type="region of interest" description="Disordered" evidence="1">
    <location>
        <begin position="523"/>
        <end position="545"/>
    </location>
</feature>
<feature type="region of interest" description="Disordered" evidence="1">
    <location>
        <begin position="603"/>
        <end position="821"/>
    </location>
</feature>
<evidence type="ECO:0000256" key="1">
    <source>
        <dbReference type="SAM" id="MobiDB-lite"/>
    </source>
</evidence>
<sequence>MKEIFQKVSKELPPVSSTLSQLYKLPGIFTGNVENGVKVVHYGGGNWADILSGLGFFGDAIVSVGGVVNGNVVSKLTQPYQVGGSMQIGGAVIHVDGSNSSSDSSGYVVIGRNVSSNFNTDVDSADGIIIDNDNLDENGFFKGSWGYIPLAEESIQIYTGTASVKIMRDDGEKEDAIMPVVRPAIPAIVGGESGNTTEVQRLTLLNILQSNIINYFSFLLQTSPIATNPKMLATVEELIKRLLLGEINANFLLPQLEELISVPLQEQLQNVLKSFIPLVEPDFGLQILHLKNYLQEPMVVSLAFAQQIPTLTGGIDKRWVLPSVIGHPFYNTADANSLLTYDLRQLLRQNKELSDRQAIKYNVYLVMTTIPLPMDIQAAMQIRNLASVLYALKDSVWEMIVQRLSNMPLTSTYSGLKDFLQLVASTPDVPNEVIAIIENKLSALPNDTVSPTAAVHLSTNITLPRQPENVHSSQTKFPYSPQPTYQLKAQYESRPQDALQNQHPSQYQSLQTGYETRENIYQHPTQNKRTTPYQSQQKPQYAAQQAEYLPETQHKLQQPQYPVRYNEYQYTSQNKHTKQYQTQQAPQYSTQQAEYQHPLTYQQPSAYQSRQPQYSPNQDESQYTNQNQPPAQYQFQHPQYSPEREYEPQYRPQIEPQPQYPLQYQPYYPQQPASQPKPKSQIQWSPKIKLQPEYVNQEQSDSYQTQFQLSQKDDWQHQAQQQPKFATSRPQVQHEHQDLPQYSPQQESAFQHKTQHLPQNQPQPEHEHKSQYQKPQEEEEQQQFEHYQPQHQPQYTPYDQPPPPHKLQYPEAQYQPETQDQAQSQYLYSLQNQPHLLNQLQNLHPLYSEPHTQYALQQPEPQNAAKPHSSYAASDSAELTQMITIFPVGEVLDTPSESDLQNPSELLPVCSGYEGCSFIDKIRYLFGQPSIMKFILSLDINISSYSNKASLLLYIFQQLLSQIQLQANEIIAIQRYSAYLTSTLKPWKAYTPKPSSKFVDITYILPECTNTSLYCFTLKEIGKILLKEDIYSFLQDNVYSSANYPTKEAYLQSILQNLISRNLVSVKDMVFVETYLQYMKKQPNILVSGDALSEILKHIVQQSDKQGEKLFEIVSNWFSKENLFEALGDYKIDLSATILQLLKSILRFALIHSQFPYKQELRQVLQHLISQVSLSNTATNVDDSVEDLGIQIMGEADVITEATKTPVVHKRFINLNSLLKAVDKERLGEMEEQQLMEYFANEFDPNILSEGSQFWKYVTKGRWLKELLKHILNKTNVSPETRELISQVIPVILTTGSGAEPLDYVS</sequence>
<reference evidence="3" key="1">
    <citation type="submission" date="2020-01" db="EMBL/GenBank/DDBJ databases">
        <title>Draft genome sequence of the Termite Coptotermes fromosanus.</title>
        <authorList>
            <person name="Itakura S."/>
            <person name="Yosikawa Y."/>
            <person name="Umezawa K."/>
        </authorList>
    </citation>
    <scope>NUCLEOTIDE SEQUENCE [LARGE SCALE GENOMIC DNA]</scope>
</reference>
<dbReference type="SMR" id="A0A6L2QAK4"/>
<feature type="compositionally biased region" description="Low complexity" evidence="1">
    <location>
        <begin position="579"/>
        <end position="592"/>
    </location>
</feature>
<keyword evidence="3" id="KW-1185">Reference proteome</keyword>
<gene>
    <name evidence="2" type="ORF">Cfor_09032</name>
</gene>
<feature type="compositionally biased region" description="Low complexity" evidence="1">
    <location>
        <begin position="784"/>
        <end position="798"/>
    </location>
</feature>
<feature type="compositionally biased region" description="Polar residues" evidence="1">
    <location>
        <begin position="740"/>
        <end position="763"/>
    </location>
</feature>
<evidence type="ECO:0000313" key="3">
    <source>
        <dbReference type="Proteomes" id="UP000502823"/>
    </source>
</evidence>
<organism evidence="2 3">
    <name type="scientific">Coptotermes formosanus</name>
    <name type="common">Formosan subterranean termite</name>
    <dbReference type="NCBI Taxonomy" id="36987"/>
    <lineage>
        <taxon>Eukaryota</taxon>
        <taxon>Metazoa</taxon>
        <taxon>Ecdysozoa</taxon>
        <taxon>Arthropoda</taxon>
        <taxon>Hexapoda</taxon>
        <taxon>Insecta</taxon>
        <taxon>Pterygota</taxon>
        <taxon>Neoptera</taxon>
        <taxon>Polyneoptera</taxon>
        <taxon>Dictyoptera</taxon>
        <taxon>Blattodea</taxon>
        <taxon>Blattoidea</taxon>
        <taxon>Termitoidae</taxon>
        <taxon>Rhinotermitidae</taxon>
        <taxon>Coptotermes</taxon>
    </lineage>
</organism>
<feature type="compositionally biased region" description="Low complexity" evidence="1">
    <location>
        <begin position="652"/>
        <end position="683"/>
    </location>
</feature>
<protein>
    <submittedName>
        <fullName evidence="2">Uncharacterized protein</fullName>
    </submittedName>
</protein>
<proteinExistence type="predicted"/>
<feature type="compositionally biased region" description="Low complexity" evidence="1">
    <location>
        <begin position="533"/>
        <end position="545"/>
    </location>
</feature>
<accession>A0A6L2QAK4</accession>
<name>A0A6L2QAK4_COPFO</name>
<feature type="compositionally biased region" description="Polar residues" evidence="1">
    <location>
        <begin position="694"/>
        <end position="710"/>
    </location>
</feature>
<feature type="region of interest" description="Disordered" evidence="1">
    <location>
        <begin position="573"/>
        <end position="592"/>
    </location>
</feature>
<dbReference type="OrthoDB" id="7550500at2759"/>
<dbReference type="InParanoid" id="A0A6L2QAK4"/>
<feature type="compositionally biased region" description="Polar residues" evidence="1">
    <location>
        <begin position="603"/>
        <end position="639"/>
    </location>
</feature>
<comment type="caution">
    <text evidence="2">The sequence shown here is derived from an EMBL/GenBank/DDBJ whole genome shotgun (WGS) entry which is preliminary data.</text>
</comment>
<dbReference type="Proteomes" id="UP000502823">
    <property type="component" value="Unassembled WGS sequence"/>
</dbReference>